<gene>
    <name evidence="3" type="ORF">HNQ86_001300</name>
</gene>
<name>A0A841KG02_9GAMM</name>
<dbReference type="Gene3D" id="3.40.1350.110">
    <property type="match status" value="1"/>
</dbReference>
<reference evidence="3 4" key="1">
    <citation type="submission" date="2020-08" db="EMBL/GenBank/DDBJ databases">
        <title>Genomic Encyclopedia of Type Strains, Phase IV (KMG-IV): sequencing the most valuable type-strain genomes for metagenomic binning, comparative biology and taxonomic classification.</title>
        <authorList>
            <person name="Goeker M."/>
        </authorList>
    </citation>
    <scope>NUCLEOTIDE SEQUENCE [LARGE SCALE GENOMIC DNA]</scope>
    <source>
        <strain evidence="3 4">DSM 107085</strain>
    </source>
</reference>
<dbReference type="InterPro" id="IPR012334">
    <property type="entry name" value="Pectin_lyas_fold"/>
</dbReference>
<dbReference type="InterPro" id="IPR010069">
    <property type="entry name" value="CdiA_FHA1_rpt"/>
</dbReference>
<comment type="caution">
    <text evidence="3">The sequence shown here is derived from an EMBL/GenBank/DDBJ whole genome shotgun (WGS) entry which is preliminary data.</text>
</comment>
<protein>
    <submittedName>
        <fullName evidence="3">Filamentous hemagglutinin</fullName>
    </submittedName>
</protein>
<proteinExistence type="predicted"/>
<feature type="compositionally biased region" description="Low complexity" evidence="1">
    <location>
        <begin position="2683"/>
        <end position="2701"/>
    </location>
</feature>
<dbReference type="InterPro" id="IPR008619">
    <property type="entry name" value="Filamentous_hemagglutn_rpt"/>
</dbReference>
<evidence type="ECO:0000313" key="3">
    <source>
        <dbReference type="EMBL" id="MBB6183955.1"/>
    </source>
</evidence>
<dbReference type="Pfam" id="PF05594">
    <property type="entry name" value="Fil_haemagg"/>
    <property type="match status" value="12"/>
</dbReference>
<feature type="region of interest" description="Disordered" evidence="1">
    <location>
        <begin position="1"/>
        <end position="22"/>
    </location>
</feature>
<dbReference type="SUPFAM" id="SSF51126">
    <property type="entry name" value="Pectin lyase-like"/>
    <property type="match status" value="2"/>
</dbReference>
<evidence type="ECO:0000313" key="4">
    <source>
        <dbReference type="Proteomes" id="UP000560000"/>
    </source>
</evidence>
<dbReference type="CDD" id="cd13444">
    <property type="entry name" value="CDI_toxin_EC869_like"/>
    <property type="match status" value="1"/>
</dbReference>
<dbReference type="Pfam" id="PF21111">
    <property type="entry name" value="CDI_toxin_EC869_like"/>
    <property type="match status" value="1"/>
</dbReference>
<dbReference type="Pfam" id="PF05860">
    <property type="entry name" value="TPS"/>
    <property type="match status" value="1"/>
</dbReference>
<dbReference type="InterPro" id="IPR008638">
    <property type="entry name" value="FhaB/CdiA-like_TPS"/>
</dbReference>
<accession>A0A841KG02</accession>
<dbReference type="EMBL" id="JACHET010000001">
    <property type="protein sequence ID" value="MBB6183955.1"/>
    <property type="molecule type" value="Genomic_DNA"/>
</dbReference>
<dbReference type="Gene3D" id="2.160.20.10">
    <property type="entry name" value="Single-stranded right-handed beta-helix, Pectin lyase-like"/>
    <property type="match status" value="2"/>
</dbReference>
<dbReference type="GO" id="GO:0004530">
    <property type="term" value="F:deoxyribonuclease I activity"/>
    <property type="evidence" value="ECO:0007669"/>
    <property type="project" value="InterPro"/>
</dbReference>
<feature type="compositionally biased region" description="Polar residues" evidence="1">
    <location>
        <begin position="1"/>
        <end position="18"/>
    </location>
</feature>
<dbReference type="RefSeq" id="WP_184655043.1">
    <property type="nucleotide sequence ID" value="NZ_JACHET010000001.1"/>
</dbReference>
<evidence type="ECO:0000259" key="2">
    <source>
        <dbReference type="SMART" id="SM00912"/>
    </source>
</evidence>
<dbReference type="Proteomes" id="UP000560000">
    <property type="component" value="Unassembled WGS sequence"/>
</dbReference>
<dbReference type="InterPro" id="IPR025157">
    <property type="entry name" value="Hemagglutinin_rpt"/>
</dbReference>
<feature type="region of interest" description="Disordered" evidence="1">
    <location>
        <begin position="2742"/>
        <end position="2761"/>
    </location>
</feature>
<feature type="region of interest" description="Disordered" evidence="1">
    <location>
        <begin position="2649"/>
        <end position="2701"/>
    </location>
</feature>
<dbReference type="NCBIfam" id="TIGR01731">
    <property type="entry name" value="fil_hemag_20aa"/>
    <property type="match status" value="34"/>
</dbReference>
<feature type="compositionally biased region" description="Basic and acidic residues" evidence="1">
    <location>
        <begin position="2652"/>
        <end position="2662"/>
    </location>
</feature>
<organism evidence="3 4">
    <name type="scientific">Oleiagrimonas soli</name>
    <dbReference type="NCBI Taxonomy" id="1543381"/>
    <lineage>
        <taxon>Bacteria</taxon>
        <taxon>Pseudomonadati</taxon>
        <taxon>Pseudomonadota</taxon>
        <taxon>Gammaproteobacteria</taxon>
        <taxon>Lysobacterales</taxon>
        <taxon>Rhodanobacteraceae</taxon>
        <taxon>Oleiagrimonas</taxon>
    </lineage>
</organism>
<feature type="region of interest" description="Disordered" evidence="1">
    <location>
        <begin position="2505"/>
        <end position="2530"/>
    </location>
</feature>
<feature type="domain" description="Filamentous haemagglutinin FhaB/tRNA nuclease CdiA-like TPS" evidence="2">
    <location>
        <begin position="64"/>
        <end position="185"/>
    </location>
</feature>
<dbReference type="NCBIfam" id="TIGR01901">
    <property type="entry name" value="adhes_NPXG"/>
    <property type="match status" value="1"/>
</dbReference>
<dbReference type="InterPro" id="IPR033799">
    <property type="entry name" value="CdiA_EC869-like"/>
</dbReference>
<dbReference type="SMART" id="SM00912">
    <property type="entry name" value="Haemagg_act"/>
    <property type="match status" value="1"/>
</dbReference>
<dbReference type="InterPro" id="IPR011050">
    <property type="entry name" value="Pectin_lyase_fold/virulence"/>
</dbReference>
<dbReference type="Pfam" id="PF13332">
    <property type="entry name" value="Fil_haemagg_2"/>
    <property type="match status" value="4"/>
</dbReference>
<sequence>MKASTQMQSFSNPTTPSLQRARRRASRALGVAMLVWAIGWPAAVQAQVTPVAHDGKTAQVVQAPNGTPVVNIVAPNAKGVSHNTYDQLDVDSRGLIFNNSAQISNTKLAGYIYGNSQLGSSGSASIILNEVTSTKASQLNGYMEVAGPAAELIIANPNGISCNGCGFINTPRGVLTTGTPVFGGDGSLAAFRVVRGGIHIGGSGLDASGIDRVDLLARTIDLNAKLWAKRLNVVAGANRIAYGDLSTQRIDGEGDAPGVGIDVAALGGMYANVIHLVGTETGVGVNSEGEIAAQNGDFTLTNAGEIVLDGSTTATGTLQITTPQQVQSAGVLAAHVLAVQASALDLSGTVYSDSALSLRADGAIRNHGQIQSAGGSLSLHAGGDVSQDVGASMASGGAIELHAGSVRNVGAIEAGQTLSVTSAGAVANSGVLQADHGALGLTAASLDNRGQLLANGDIALQATDTLSSTGKVVSGGRAQLQAGGALVTDGTVQAAQSLMLQGLSLQSGGALYALGGDLDIDVTGDWSHLSAGDAYASGQVLATTASLSNAGHIEAGAGSALHVGGLFDNQGQIQTDQGALSVQAESIGNAGALSAQGSLALQTDRHLVNDGVIVGAQDVAVDAGTFDNLGQVQSGTQLHVQADTLHNQGVLHAKGDAWLGGTDLINDAQAKMLADGALTLADAGQIENAGTLQAGTDLTLTQAGTLDNASGALLYAGHDLDLHLTQALNNDGTLQAGRTQTIHAGSLTNAGTLTSLGSLSLTTQGDASSQGAIEAQQDAQLQVGGTLDNQGHLYAIDGDLALVVAGALQAGATSDLYAGGSAQVSADAIAQSGQLEARGKVALTVAQALNNDGTIQSDQGDLQLDAAALGNSGTLSAAQAVTLTIANTLQTGGVVVSGAGMQLNAATLQNQGQMQSGASLGLQVDTLDNQGSIKAGDALAVVANDVDNAQGAQLVAAGDLDMRGNGHAHSDGVIQSGGALSVQNAGDVYIGADGVIYAAQQAQVTVGGLLQHAGSIYGALGLVVDAGSLDNAGVLRSAGALRATVAGDASNTGTTYAGGTLDWTVGGLLDNAGVLAAQGDVDAQAARTQGNGTWAAGLASDGSLGANGQLTVTASQSLAAGGSLLAGGDLDFSGSSLDLSGAQARAGGDLTLVATSGDIVTRSARLQANGSADLTASGSWINGGSAVSDGGQMSADVLGLHVSGVDNRHGTLLQSGTGDLDLRFAGAFDNAYGTLATNAANLSVHAASIDNSQGQLQHAGTGLFTLTSDGALVNQAGTIAGNGALQLQANGSVDNRAGTIEAADAVQLQGDNLDNAGGSVVARQLDVSAGHDIDNSAGTLQAQQGATIQSATLENAGGFIKAVGTQSLTVTVDGLLNGGTGGFIGSNGSVTVHAGAWTNAGQVYAGDMLAAVVQGALNNASGALQAQGSVNLQVAGALGNHAGRIESGAAQSGASLSVHAVSLDNSGGRLANAGQGATTIAIQQNVDNRGGTLGGQGVVDLSAGQLDNRQSGRLVSASDLTFKLAGINNSGGTVYAAHDIDWTHAGAGLTNTSGQFGAAGTLALSIGNVSNAGGDLDAGQDLNLHLSALSGDGRVVAGRDLLLDLPGSYVNGQGNALKANRNLTLNVGGTFTNSQNAHLQAVGTLAVHAATIDNAAGAVIDSVDTTLVATQTLNNAGRVEGDSVNLTANYLLNTGTLIGGQITAHAQRLDNGADLGTATGNAAYQSALIAATDSIALYVSGTLLNRDATIFTTGDLTLAADAALGRSAAIINRSGDIEADGDIQVAAQQLTNERRVVNTTTHVLTSTEQASNTTTSSTTFDWTTDPIAVAWCAQYATMSTNGHALRCGPMGYYGDSGHKTLTETVQSVQRLVDASASSRLLAGRDIRIGGSVLNDASTIAAGRNLFINGANGAGGGGSVGGETVQNIAWAPSAQVRSETVYAVDGDYKGSRWYSNRESGQPPIQYRPTEVSTSTVALDPSGNNGWIQIAPGAGLSASMTAGQTVSIQAHTINNTVVNADGQPVHGAIGLGANTGGSTITGGASGSVGSVGGGSVGAGKVSLGQAAGASAGGGDVAVAAGRTGVSGSQASADQAGNGQVLPPQSILALGGSDAHLQLPQSGLYSIDRNPNSSYLIETDPRFADYSQFISSDYLLDHLGLSPADVGKRLGDGFYEQRQVLDQITELTGRRFLSGDTDALAQYRDLMDAGIQQASSFDLTVGVALTAEQMASLTEDMVWLVSEDVDGQQVLVPVVYLSAAHAKAMTQGGAQIAGTNVELNADGEIQNNGSIQASQNAVLHAGNLLNSGSIDAGGDLGITSAQNILNGGSIHAGGNVSLVAGNDIRSGLQAASVLGIANLSGLSMPVSATDLSASLPGAISAGGNLFVSAGRDLSLSSTAVSAGQDLQLSAARDLNVTAAHLSAGHDIGLLAGRDIDLGAMAHQGGDSHGMQMVTHLTHDVAQLQAGHDVTVIAGRDVNSQGAQVTAGGVAAVGAGRDLNLQAVTDTTIQGSGQEHGHHSSTQSRSDDTLRGTSLSGTQGVVLQAGRDANLTATSAYSEQGNVSVSATHDVHLNAGAEQHTTEQYSYSRHNGVLSSSSTTTHDATQDSVAVGTSLSGVNVSVTAGHDLTTQGAQIGADQAVVLGAGHNVELGAATDTHDEQHERTTTKRGGGMGVLTGTSKGDLFTRRSSSQSDSSADRTAYGTAVSGDSVSVVAGNDIDTQGAQVAATHDVVMAAGHDLNIGTATSTHSESHSFKNRTTGAQRSGLHGMFGISKGTQKASETDVTPTGSLIGSSDGSVTLTAGHDVHITGSDVLSQTGTAIVGQNVTIDAAVGSVDTHQSQSQHTGGIMAGLSGGVVGQAESAYASGKAAGHTDNKRLKALYAVQAGYAAHDAYKGGSQSAKQGSATGTGTSLRIGIGASTVNSHADSHDDVAYGSHIQSQGDVTIAATNGDLNVIGSQVHGQNVSLSASHDLNLLSQAEQHTQSQSQANAGGEVGVSIGQTTGIYATVNGGKGRTHGNGTTHLDTQIGADDTLNLFAGNDATIQGAQATGNTVLADIGHDLHIASEQDTNDYASNNWQGSVTVVYGFSGSGAGVSGSASAAQTDSKYKSVTQTSGIAAGDGGYDISVGHHTDLTGGVIASTADPSRNLFSTGSLSYSDLQNEADYSAWSASVGGGYGTGNASGMTGFQPSGSIPQGKSSSSVTHAGIAQGTVDIRDNPGQDLSGLDRNPDIDAQGLKTIFDAQKVAENQEAGQVAGYVGMRAAGDIERHEGWTTGSKQATATHAVVGAAVAAMGGGNALQGAVGAGASEATSGYLQDQLNDGSIGADSAEGKALMSLASLGIGGAAGGGAGAVTALDGEQYNRQLHRSSDPSKDEKHIIDDVLAKQYAAEHPGMSVELAAKILEGAAIVMLDRTEASNSHYNLAAMQEAQSFLQNYALSQGNPTIGYDQEGQPVPLFGVSAPYQRNDPTIFSNNPQPIKVPTLGMSQVSDWTGGLLKGLAGVLNPANFVDGVHSTQQMFEDPQGWMNTQQQNMGAVFYQAQQGNFAPAGQVEGGMAGGAVLQAAMGYGIAKLGVAPSPGVLSVTGDGRSMWSSVDTISPGYTWESYVLRKQDLTAPPTNNFKTFDGFDFSCGLAVSCKAMNLEMPGYTNNPSSVYYTLKKYVDAAVNFTRDEKAGFKVLGEQVPNRTIELAVSPNPTPAQLQQLQRAMDYAKQNHINLNIRAVK</sequence>
<evidence type="ECO:0000256" key="1">
    <source>
        <dbReference type="SAM" id="MobiDB-lite"/>
    </source>
</evidence>